<dbReference type="RefSeq" id="WP_106748629.1">
    <property type="nucleotide sequence ID" value="NZ_CP027668.1"/>
</dbReference>
<feature type="domain" description="DUF1330" evidence="1">
    <location>
        <begin position="2"/>
        <end position="95"/>
    </location>
</feature>
<organism evidence="2 3">
    <name type="scientific">Phreatobacter cathodiphilus</name>
    <dbReference type="NCBI Taxonomy" id="1868589"/>
    <lineage>
        <taxon>Bacteria</taxon>
        <taxon>Pseudomonadati</taxon>
        <taxon>Pseudomonadota</taxon>
        <taxon>Alphaproteobacteria</taxon>
        <taxon>Hyphomicrobiales</taxon>
        <taxon>Phreatobacteraceae</taxon>
        <taxon>Phreatobacter</taxon>
    </lineage>
</organism>
<keyword evidence="3" id="KW-1185">Reference proteome</keyword>
<evidence type="ECO:0000313" key="3">
    <source>
        <dbReference type="Proteomes" id="UP000237889"/>
    </source>
</evidence>
<dbReference type="PANTHER" id="PTHR41521">
    <property type="match status" value="1"/>
</dbReference>
<gene>
    <name evidence="2" type="ORF">C6569_09575</name>
</gene>
<evidence type="ECO:0000313" key="2">
    <source>
        <dbReference type="EMBL" id="AVO45288.1"/>
    </source>
</evidence>
<sequence>MTAYAVAHLTSVEMGPAIRAYLAAIDATFAPFGGRFLIHGGRAEVLEGPWSGDLVVIAFPDRASAAAWYGSPAYQAILPLRRDHARGAVFLLDGVDDSHRATDVLAEGGG</sequence>
<accession>A0A2S0NAW3</accession>
<dbReference type="EMBL" id="CP027668">
    <property type="protein sequence ID" value="AVO45288.1"/>
    <property type="molecule type" value="Genomic_DNA"/>
</dbReference>
<dbReference type="Pfam" id="PF07045">
    <property type="entry name" value="DUF1330"/>
    <property type="match status" value="1"/>
</dbReference>
<dbReference type="PANTHER" id="PTHR41521:SF4">
    <property type="entry name" value="BLR0684 PROTEIN"/>
    <property type="match status" value="1"/>
</dbReference>
<proteinExistence type="predicted"/>
<reference evidence="2 3" key="1">
    <citation type="submission" date="2018-03" db="EMBL/GenBank/DDBJ databases">
        <title>Genome sequencing of Phreatobacter sp.</title>
        <authorList>
            <person name="Kim S.-J."/>
            <person name="Heo J."/>
            <person name="Kwon S.-W."/>
        </authorList>
    </citation>
    <scope>NUCLEOTIDE SEQUENCE [LARGE SCALE GENOMIC DNA]</scope>
    <source>
        <strain evidence="2 3">S-12</strain>
    </source>
</reference>
<dbReference type="Proteomes" id="UP000237889">
    <property type="component" value="Chromosome"/>
</dbReference>
<dbReference type="Gene3D" id="3.30.70.100">
    <property type="match status" value="1"/>
</dbReference>
<name>A0A2S0NAW3_9HYPH</name>
<evidence type="ECO:0000259" key="1">
    <source>
        <dbReference type="Pfam" id="PF07045"/>
    </source>
</evidence>
<dbReference type="InterPro" id="IPR011008">
    <property type="entry name" value="Dimeric_a/b-barrel"/>
</dbReference>
<dbReference type="SUPFAM" id="SSF54909">
    <property type="entry name" value="Dimeric alpha+beta barrel"/>
    <property type="match status" value="1"/>
</dbReference>
<dbReference type="InterPro" id="IPR010753">
    <property type="entry name" value="DUF1330"/>
</dbReference>
<dbReference type="AlphaFoldDB" id="A0A2S0NAW3"/>
<dbReference type="KEGG" id="phr:C6569_09575"/>
<dbReference type="OrthoDB" id="9806380at2"/>
<protein>
    <submittedName>
        <fullName evidence="2">DUF1330 domain-containing protein</fullName>
    </submittedName>
</protein>